<dbReference type="Pfam" id="PF08246">
    <property type="entry name" value="Inhibitor_I29"/>
    <property type="match status" value="2"/>
</dbReference>
<evidence type="ECO:0000259" key="2">
    <source>
        <dbReference type="SMART" id="SM00848"/>
    </source>
</evidence>
<dbReference type="AlphaFoldDB" id="A0A199VYC2"/>
<accession>A0A199VYC2</accession>
<feature type="region of interest" description="Disordered" evidence="1">
    <location>
        <begin position="149"/>
        <end position="179"/>
    </location>
</feature>
<reference evidence="3 4" key="1">
    <citation type="journal article" date="2016" name="DNA Res.">
        <title>The draft genome of MD-2 pineapple using hybrid error correction of long reads.</title>
        <authorList>
            <person name="Redwan R.M."/>
            <person name="Saidin A."/>
            <person name="Kumar S.V."/>
        </authorList>
    </citation>
    <scope>NUCLEOTIDE SEQUENCE [LARGE SCALE GENOMIC DNA]</scope>
    <source>
        <strain evidence="4">cv. MD2</strain>
        <tissue evidence="3">Leaf</tissue>
    </source>
</reference>
<dbReference type="EMBL" id="LSRQ01000529">
    <property type="protein sequence ID" value="OAY82242.1"/>
    <property type="molecule type" value="Genomic_DNA"/>
</dbReference>
<dbReference type="GO" id="GO:0006508">
    <property type="term" value="P:proteolysis"/>
    <property type="evidence" value="ECO:0007669"/>
    <property type="project" value="UniProtKB-KW"/>
</dbReference>
<evidence type="ECO:0000256" key="1">
    <source>
        <dbReference type="SAM" id="MobiDB-lite"/>
    </source>
</evidence>
<keyword evidence="3" id="KW-0645">Protease</keyword>
<dbReference type="SUPFAM" id="SSF54001">
    <property type="entry name" value="Cysteine proteinases"/>
    <property type="match status" value="2"/>
</dbReference>
<proteinExistence type="predicted"/>
<organism evidence="3 4">
    <name type="scientific">Ananas comosus</name>
    <name type="common">Pineapple</name>
    <name type="synonym">Ananas ananas</name>
    <dbReference type="NCBI Taxonomy" id="4615"/>
    <lineage>
        <taxon>Eukaryota</taxon>
        <taxon>Viridiplantae</taxon>
        <taxon>Streptophyta</taxon>
        <taxon>Embryophyta</taxon>
        <taxon>Tracheophyta</taxon>
        <taxon>Spermatophyta</taxon>
        <taxon>Magnoliopsida</taxon>
        <taxon>Liliopsida</taxon>
        <taxon>Poales</taxon>
        <taxon>Bromeliaceae</taxon>
        <taxon>Bromelioideae</taxon>
        <taxon>Ananas</taxon>
    </lineage>
</organism>
<evidence type="ECO:0000313" key="3">
    <source>
        <dbReference type="EMBL" id="OAY82242.1"/>
    </source>
</evidence>
<feature type="compositionally biased region" description="Polar residues" evidence="1">
    <location>
        <begin position="167"/>
        <end position="178"/>
    </location>
</feature>
<sequence length="284" mass="33556">MATAPSSPPRIFASKAFRSGERGNMATTVKNSSGRLSDEALRRIHQNWMRRYDRKYADEEEEEQRFKIFKVTFEEIEKHNTEEETCLIYLSPYSDLTDEEFFALRSNLQGELREEMLDDISLRDFMRPKMPVIVCFTFAPVRISFTGDGSSCPRHSDPARDHKRGNMATTTVKNSSSRLSDEAMRRIHQNWMRRYDRKYADEDEEEKRFKIFKATFEEIEEYNTGEETCLVLLSRYSDLTDEEFFALSPNLEDDPPEEMQDDITIRELRREEHCDACCRYLCCK</sequence>
<gene>
    <name evidence="3" type="ORF">ACMD2_16629</name>
</gene>
<comment type="caution">
    <text evidence="3">The sequence shown here is derived from an EMBL/GenBank/DDBJ whole genome shotgun (WGS) entry which is preliminary data.</text>
</comment>
<dbReference type="Proteomes" id="UP000092600">
    <property type="component" value="Unassembled WGS sequence"/>
</dbReference>
<feature type="domain" description="Cathepsin propeptide inhibitor" evidence="2">
    <location>
        <begin position="188"/>
        <end position="244"/>
    </location>
</feature>
<name>A0A199VYC2_ANACO</name>
<dbReference type="Gene3D" id="1.10.287.2250">
    <property type="match status" value="2"/>
</dbReference>
<feature type="domain" description="Cathepsin propeptide inhibitor" evidence="2">
    <location>
        <begin position="45"/>
        <end position="101"/>
    </location>
</feature>
<keyword evidence="3" id="KW-0378">Hydrolase</keyword>
<dbReference type="GO" id="GO:0008233">
    <property type="term" value="F:peptidase activity"/>
    <property type="evidence" value="ECO:0007669"/>
    <property type="project" value="UniProtKB-KW"/>
</dbReference>
<dbReference type="InterPro" id="IPR013201">
    <property type="entry name" value="Prot_inhib_I29"/>
</dbReference>
<dbReference type="InterPro" id="IPR038765">
    <property type="entry name" value="Papain-like_cys_pep_sf"/>
</dbReference>
<dbReference type="STRING" id="4615.A0A199VYC2"/>
<protein>
    <submittedName>
        <fullName evidence="3">Senescence-specific cysteine protease SAG39</fullName>
    </submittedName>
</protein>
<evidence type="ECO:0000313" key="4">
    <source>
        <dbReference type="Proteomes" id="UP000092600"/>
    </source>
</evidence>
<dbReference type="SMART" id="SM00848">
    <property type="entry name" value="Inhibitor_I29"/>
    <property type="match status" value="2"/>
</dbReference>